<dbReference type="PANTHER" id="PTHR43133">
    <property type="entry name" value="RNA POLYMERASE ECF-TYPE SIGMA FACTO"/>
    <property type="match status" value="1"/>
</dbReference>
<dbReference type="InterPro" id="IPR014284">
    <property type="entry name" value="RNA_pol_sigma-70_dom"/>
</dbReference>
<sequence length="908" mass="100387">MSDAGRLETLYSAGTSTGLSDGELLRLFLDRRERADRASRAAEAAFEVLVRRHGPMVLGVCRRYLDDPSDVDDAFQAIFLVLFRRAGAIRTGDSLGPWLHGVSRRIAARARAVAHRRNAREASCPVEPATDPAAEDRRREARETIDEELDRLPARYRNPIILCHLEGLTYQEAARRLGCPVGTVGVRLSRGREMLRARLSRRGAFLAAGPWAVGGDPASGVCPVSPSLVSATVRTVTRGDGGSTAVSTSITFLSEGFLRTMFTRRLGIAALALFPVGLLLRGGGLVLGQASARRGQRSATSPPGPATQSPAPRETDGGRTQRIRELLYTFRTYRVFSRDEEWARTVRELAGIGKDAVPELVAELDRTDRDGTLRALGFTLRAIEDPRSVPALIRAIPRTLRPPGSDCGVRILDPELLTFMKTHQDYKSDKADYVSCGRPVNEILTALERITGHAEFLDSTGKDVRDIFLDGTPEQQASQRTSFDQCRQRWEAWWMAHRGEFVTPEELRSVELPGRKEDLVEIAGLHRYGPLFPTGPDVRLGPVRMLRLSPVEYADAKSQIDFDTGRTFAVYEGMKAANRDDPKAFILRSIAEDRRHGIDARCQGLNIEGFDLHPWQVDNGRWGTIEEEIRRGGPLPLGREARSTLTASGGTATFLFTTREGGRGIVQVFSKDQDADQWRIRYRMWMTSDADPAARAVDGPAHAAPSRTPFGSIVTTTLEPPGSGRECSLNFRAGRKAAPPASLQPSELANVFSLTQAERFRRWCRDESIDLFCYELPGQPGALAGPAEEEQAPALRTRQPRAELLGMEMAARRIRPRSFEELTVEETRELLGRVPKEEPRIAWISAAPDLTEHPDTFAFQTREGSVGLLQMQADAKAPGKLTIRYRLQAHAERSDRDVTGRAPAEGLP</sequence>
<dbReference type="InterPro" id="IPR013324">
    <property type="entry name" value="RNA_pol_sigma_r3/r4-like"/>
</dbReference>
<evidence type="ECO:0000256" key="2">
    <source>
        <dbReference type="ARBA" id="ARBA00023015"/>
    </source>
</evidence>
<evidence type="ECO:0000256" key="4">
    <source>
        <dbReference type="ARBA" id="ARBA00023163"/>
    </source>
</evidence>
<dbReference type="KEGG" id="agv:OJF2_31060"/>
<dbReference type="GO" id="GO:0016987">
    <property type="term" value="F:sigma factor activity"/>
    <property type="evidence" value="ECO:0007669"/>
    <property type="project" value="UniProtKB-KW"/>
</dbReference>
<feature type="domain" description="RNA polymerase sigma-70 region 2" evidence="6">
    <location>
        <begin position="49"/>
        <end position="110"/>
    </location>
</feature>
<keyword evidence="9" id="KW-1185">Reference proteome</keyword>
<dbReference type="InterPro" id="IPR036388">
    <property type="entry name" value="WH-like_DNA-bd_sf"/>
</dbReference>
<dbReference type="OrthoDB" id="279040at2"/>
<organism evidence="8 9">
    <name type="scientific">Aquisphaera giovannonii</name>
    <dbReference type="NCBI Taxonomy" id="406548"/>
    <lineage>
        <taxon>Bacteria</taxon>
        <taxon>Pseudomonadati</taxon>
        <taxon>Planctomycetota</taxon>
        <taxon>Planctomycetia</taxon>
        <taxon>Isosphaerales</taxon>
        <taxon>Isosphaeraceae</taxon>
        <taxon>Aquisphaera</taxon>
    </lineage>
</organism>
<dbReference type="AlphaFoldDB" id="A0A5B9W3C5"/>
<dbReference type="CDD" id="cd06171">
    <property type="entry name" value="Sigma70_r4"/>
    <property type="match status" value="1"/>
</dbReference>
<evidence type="ECO:0000256" key="5">
    <source>
        <dbReference type="SAM" id="MobiDB-lite"/>
    </source>
</evidence>
<dbReference type="Pfam" id="PF04542">
    <property type="entry name" value="Sigma70_r2"/>
    <property type="match status" value="1"/>
</dbReference>
<dbReference type="SUPFAM" id="SSF88659">
    <property type="entry name" value="Sigma3 and sigma4 domains of RNA polymerase sigma factors"/>
    <property type="match status" value="1"/>
</dbReference>
<evidence type="ECO:0000259" key="7">
    <source>
        <dbReference type="Pfam" id="PF08281"/>
    </source>
</evidence>
<feature type="compositionally biased region" description="Polar residues" evidence="5">
    <location>
        <begin position="297"/>
        <end position="310"/>
    </location>
</feature>
<keyword evidence="4" id="KW-0804">Transcription</keyword>
<dbReference type="InterPro" id="IPR013249">
    <property type="entry name" value="RNA_pol_sigma70_r4_t2"/>
</dbReference>
<evidence type="ECO:0000256" key="3">
    <source>
        <dbReference type="ARBA" id="ARBA00023082"/>
    </source>
</evidence>
<protein>
    <submittedName>
        <fullName evidence="8">ECF RNA polymerase sigma factor SigE</fullName>
    </submittedName>
</protein>
<evidence type="ECO:0000313" key="9">
    <source>
        <dbReference type="Proteomes" id="UP000324233"/>
    </source>
</evidence>
<comment type="similarity">
    <text evidence="1">Belongs to the sigma-70 factor family. ECF subfamily.</text>
</comment>
<name>A0A5B9W3C5_9BACT</name>
<accession>A0A5B9W3C5</accession>
<feature type="domain" description="RNA polymerase sigma factor 70 region 4 type 2" evidence="7">
    <location>
        <begin position="143"/>
        <end position="195"/>
    </location>
</feature>
<dbReference type="NCBIfam" id="TIGR02937">
    <property type="entry name" value="sigma70-ECF"/>
    <property type="match status" value="1"/>
</dbReference>
<feature type="region of interest" description="Disordered" evidence="5">
    <location>
        <begin position="119"/>
        <end position="139"/>
    </location>
</feature>
<dbReference type="InterPro" id="IPR013325">
    <property type="entry name" value="RNA_pol_sigma_r2"/>
</dbReference>
<gene>
    <name evidence="8" type="primary">sigE_28</name>
    <name evidence="8" type="ORF">OJF2_31060</name>
</gene>
<dbReference type="PANTHER" id="PTHR43133:SF51">
    <property type="entry name" value="RNA POLYMERASE SIGMA FACTOR"/>
    <property type="match status" value="1"/>
</dbReference>
<dbReference type="Gene3D" id="1.10.10.10">
    <property type="entry name" value="Winged helix-like DNA-binding domain superfamily/Winged helix DNA-binding domain"/>
    <property type="match status" value="1"/>
</dbReference>
<dbReference type="Gene3D" id="1.10.1740.10">
    <property type="match status" value="1"/>
</dbReference>
<dbReference type="RefSeq" id="WP_148594470.1">
    <property type="nucleotide sequence ID" value="NZ_CP042997.1"/>
</dbReference>
<dbReference type="InterPro" id="IPR039425">
    <property type="entry name" value="RNA_pol_sigma-70-like"/>
</dbReference>
<dbReference type="Pfam" id="PF08281">
    <property type="entry name" value="Sigma70_r4_2"/>
    <property type="match status" value="1"/>
</dbReference>
<evidence type="ECO:0000313" key="8">
    <source>
        <dbReference type="EMBL" id="QEH34565.1"/>
    </source>
</evidence>
<dbReference type="SUPFAM" id="SSF88946">
    <property type="entry name" value="Sigma2 domain of RNA polymerase sigma factors"/>
    <property type="match status" value="1"/>
</dbReference>
<keyword evidence="3" id="KW-0731">Sigma factor</keyword>
<evidence type="ECO:0000259" key="6">
    <source>
        <dbReference type="Pfam" id="PF04542"/>
    </source>
</evidence>
<dbReference type="Proteomes" id="UP000324233">
    <property type="component" value="Chromosome"/>
</dbReference>
<feature type="region of interest" description="Disordered" evidence="5">
    <location>
        <begin position="291"/>
        <end position="318"/>
    </location>
</feature>
<keyword evidence="2" id="KW-0805">Transcription regulation</keyword>
<dbReference type="EMBL" id="CP042997">
    <property type="protein sequence ID" value="QEH34565.1"/>
    <property type="molecule type" value="Genomic_DNA"/>
</dbReference>
<dbReference type="InterPro" id="IPR007627">
    <property type="entry name" value="RNA_pol_sigma70_r2"/>
</dbReference>
<reference evidence="8 9" key="1">
    <citation type="submission" date="2019-08" db="EMBL/GenBank/DDBJ databases">
        <title>Deep-cultivation of Planctomycetes and their phenomic and genomic characterization uncovers novel biology.</title>
        <authorList>
            <person name="Wiegand S."/>
            <person name="Jogler M."/>
            <person name="Boedeker C."/>
            <person name="Pinto D."/>
            <person name="Vollmers J."/>
            <person name="Rivas-Marin E."/>
            <person name="Kohn T."/>
            <person name="Peeters S.H."/>
            <person name="Heuer A."/>
            <person name="Rast P."/>
            <person name="Oberbeckmann S."/>
            <person name="Bunk B."/>
            <person name="Jeske O."/>
            <person name="Meyerdierks A."/>
            <person name="Storesund J.E."/>
            <person name="Kallscheuer N."/>
            <person name="Luecker S."/>
            <person name="Lage O.M."/>
            <person name="Pohl T."/>
            <person name="Merkel B.J."/>
            <person name="Hornburger P."/>
            <person name="Mueller R.-W."/>
            <person name="Bruemmer F."/>
            <person name="Labrenz M."/>
            <person name="Spormann A.M."/>
            <person name="Op den Camp H."/>
            <person name="Overmann J."/>
            <person name="Amann R."/>
            <person name="Jetten M.S.M."/>
            <person name="Mascher T."/>
            <person name="Medema M.H."/>
            <person name="Devos D.P."/>
            <person name="Kaster A.-K."/>
            <person name="Ovreas L."/>
            <person name="Rohde M."/>
            <person name="Galperin M.Y."/>
            <person name="Jogler C."/>
        </authorList>
    </citation>
    <scope>NUCLEOTIDE SEQUENCE [LARGE SCALE GENOMIC DNA]</scope>
    <source>
        <strain evidence="8 9">OJF2</strain>
    </source>
</reference>
<proteinExistence type="inferred from homology"/>
<evidence type="ECO:0000256" key="1">
    <source>
        <dbReference type="ARBA" id="ARBA00010641"/>
    </source>
</evidence>
<dbReference type="GO" id="GO:0006352">
    <property type="term" value="P:DNA-templated transcription initiation"/>
    <property type="evidence" value="ECO:0007669"/>
    <property type="project" value="InterPro"/>
</dbReference>
<dbReference type="GO" id="GO:0003677">
    <property type="term" value="F:DNA binding"/>
    <property type="evidence" value="ECO:0007669"/>
    <property type="project" value="InterPro"/>
</dbReference>